<feature type="domain" description="TadE-like" evidence="2">
    <location>
        <begin position="19"/>
        <end position="58"/>
    </location>
</feature>
<dbReference type="RefSeq" id="WP_164014903.1">
    <property type="nucleotide sequence ID" value="NZ_WUFT01000021.1"/>
</dbReference>
<keyword evidence="1" id="KW-1133">Transmembrane helix</keyword>
<evidence type="ECO:0000313" key="3">
    <source>
        <dbReference type="EMBL" id="NEJ74000.1"/>
    </source>
</evidence>
<evidence type="ECO:0000256" key="1">
    <source>
        <dbReference type="SAM" id="Phobius"/>
    </source>
</evidence>
<comment type="caution">
    <text evidence="3">The sequence shown here is derived from an EMBL/GenBank/DDBJ whole genome shotgun (WGS) entry which is preliminary data.</text>
</comment>
<keyword evidence="1" id="KW-0472">Membrane</keyword>
<sequence length="176" mass="19204">MRRRKSFVSLRRLLGDRDGVAAIEFAILALPLFIIIFGIIEVSLMFFVNAALDASVHKISRMIRTGEVASSKVTLADFKARICNDMLLSFNCSSDLLVKVSVLSDLSSAASGNPIDTSGKLAVTETYNIGKGSDYILVQTFLPWTAVVNFLSLSSAKLSDGRYLIGSSVLFRNEPF</sequence>
<gene>
    <name evidence="3" type="ORF">GR197_26245</name>
</gene>
<evidence type="ECO:0000313" key="4">
    <source>
        <dbReference type="Proteomes" id="UP000471753"/>
    </source>
</evidence>
<keyword evidence="1" id="KW-0812">Transmembrane</keyword>
<feature type="transmembrane region" description="Helical" evidence="1">
    <location>
        <begin position="21"/>
        <end position="48"/>
    </location>
</feature>
<dbReference type="Pfam" id="PF07811">
    <property type="entry name" value="TadE"/>
    <property type="match status" value="1"/>
</dbReference>
<organism evidence="3 4">
    <name type="scientific">Rhizobium phaseoli</name>
    <dbReference type="NCBI Taxonomy" id="396"/>
    <lineage>
        <taxon>Bacteria</taxon>
        <taxon>Pseudomonadati</taxon>
        <taxon>Pseudomonadota</taxon>
        <taxon>Alphaproteobacteria</taxon>
        <taxon>Hyphomicrobiales</taxon>
        <taxon>Rhizobiaceae</taxon>
        <taxon>Rhizobium/Agrobacterium group</taxon>
        <taxon>Rhizobium</taxon>
    </lineage>
</organism>
<evidence type="ECO:0000259" key="2">
    <source>
        <dbReference type="Pfam" id="PF07811"/>
    </source>
</evidence>
<reference evidence="3 4" key="1">
    <citation type="submission" date="2019-12" db="EMBL/GenBank/DDBJ databases">
        <title>Rhizobium genotypes associated with high levels of biological nitrogen fixation by grain legumes in a temperate-maritime cropping system.</title>
        <authorList>
            <person name="Maluk M."/>
            <person name="Francesc Ferrando Molina F."/>
            <person name="Lopez Del Egido L."/>
            <person name="Lafos M."/>
            <person name="Langarica-Fuentes A."/>
            <person name="Gebre Yohannes G."/>
            <person name="Young M.W."/>
            <person name="Martin P."/>
            <person name="Gantlett R."/>
            <person name="Kenicer G."/>
            <person name="Hawes C."/>
            <person name="Begg G.S."/>
            <person name="Quilliam R.S."/>
            <person name="Squire G.R."/>
            <person name="Poole P.S."/>
            <person name="Young P.W."/>
            <person name="Iannetta P.M."/>
            <person name="James E.K."/>
        </authorList>
    </citation>
    <scope>NUCLEOTIDE SEQUENCE [LARGE SCALE GENOMIC DNA]</scope>
    <source>
        <strain evidence="3 4">JHI366</strain>
    </source>
</reference>
<protein>
    <submittedName>
        <fullName evidence="3">Pilus assembly protein</fullName>
    </submittedName>
</protein>
<accession>A0A7K3UJZ7</accession>
<dbReference type="AlphaFoldDB" id="A0A7K3UJZ7"/>
<dbReference type="Proteomes" id="UP000471753">
    <property type="component" value="Unassembled WGS sequence"/>
</dbReference>
<dbReference type="InterPro" id="IPR012495">
    <property type="entry name" value="TadE-like_dom"/>
</dbReference>
<name>A0A7K3UJZ7_9HYPH</name>
<dbReference type="EMBL" id="WUFT01000021">
    <property type="protein sequence ID" value="NEJ74000.1"/>
    <property type="molecule type" value="Genomic_DNA"/>
</dbReference>
<proteinExistence type="predicted"/>